<proteinExistence type="predicted"/>
<feature type="chain" id="PRO_5022194066" evidence="2">
    <location>
        <begin position="21"/>
        <end position="650"/>
    </location>
</feature>
<name>A0A520MC60_9GAMM</name>
<evidence type="ECO:0000313" key="4">
    <source>
        <dbReference type="Proteomes" id="UP000315889"/>
    </source>
</evidence>
<dbReference type="EMBL" id="SHBP01000024">
    <property type="protein sequence ID" value="RZO18779.1"/>
    <property type="molecule type" value="Genomic_DNA"/>
</dbReference>
<sequence length="650" mass="72627">MIKSFSVLSLSLLFILSSCGGGGSAKTTTVTPPTFEPPGEVIQIESEVSLGQSTELVLYAPDSDISNILWRQTAGADLEFYAKDSKVIGFTPAESGSYGLEVDYTIDGSTTNTISHTFTVDDNQSQLSVRLGHAVVEGNAVSLVSYATNDSESNEIDKSSWRWTQTKGPSVVFSELSTNGQVAVFFDAPNVDEDTVLKFALAGEIEGEGHTDEIAILVENSTISVPLDDAPFTNRVANVFLYNPNSPAGEQLINCVYSNNTKYDDCNFGQSPLIAQVTTSPTVDDIMNRVIVSHQWMGDQFKKFLENYDTNDDFKNLLRATTAVVISYDIRPSFYSPTLGAIYLDPDDLWETPAQRDTINQAPDYRADFGAELQFEMPWRYVKDNAYAYYSYPLRYRLSRSLDDSKYSFASLLYHELAHANDFFPSTRWLTYSNSTTVYDAVVEVYNANQILSDYLQDNYPLDALYASGGQNELTRLAQVRFQDPSLVTQQQIEYTMTDVANMFKTEGAPQFYSYSSTREDLAILFDGFMMFARYGVSRDVAVSDQQYSDIVWGQRGRIGESWIKPRVSFVATRVLPEFTSAATVVQNLSSPTALQDSKSWRESVVVDELSEFSLTPSLRTSPTDSRLVPRDGVPRHRGLEPHFEKLLRN</sequence>
<feature type="signal peptide" evidence="2">
    <location>
        <begin position="1"/>
        <end position="20"/>
    </location>
</feature>
<evidence type="ECO:0000313" key="3">
    <source>
        <dbReference type="EMBL" id="RZO18779.1"/>
    </source>
</evidence>
<dbReference type="Proteomes" id="UP000315889">
    <property type="component" value="Unassembled WGS sequence"/>
</dbReference>
<feature type="compositionally biased region" description="Basic and acidic residues" evidence="1">
    <location>
        <begin position="628"/>
        <end position="638"/>
    </location>
</feature>
<keyword evidence="2" id="KW-0732">Signal</keyword>
<dbReference type="AlphaFoldDB" id="A0A520MC60"/>
<comment type="caution">
    <text evidence="3">The sequence shown here is derived from an EMBL/GenBank/DDBJ whole genome shotgun (WGS) entry which is preliminary data.</text>
</comment>
<reference evidence="3 4" key="1">
    <citation type="submission" date="2019-02" db="EMBL/GenBank/DDBJ databases">
        <title>Prokaryotic population dynamics and viral predation in marine succession experiment using metagenomics: the confinement effect.</title>
        <authorList>
            <person name="Haro-Moreno J.M."/>
            <person name="Rodriguez-Valera F."/>
            <person name="Lopez-Perez M."/>
        </authorList>
    </citation>
    <scope>NUCLEOTIDE SEQUENCE [LARGE SCALE GENOMIC DNA]</scope>
    <source>
        <strain evidence="3">MED-G170</strain>
    </source>
</reference>
<evidence type="ECO:0000256" key="2">
    <source>
        <dbReference type="SAM" id="SignalP"/>
    </source>
</evidence>
<protein>
    <submittedName>
        <fullName evidence="3">Uncharacterized protein</fullName>
    </submittedName>
</protein>
<organism evidence="3 4">
    <name type="scientific">SAR92 clade bacterium</name>
    <dbReference type="NCBI Taxonomy" id="2315479"/>
    <lineage>
        <taxon>Bacteria</taxon>
        <taxon>Pseudomonadati</taxon>
        <taxon>Pseudomonadota</taxon>
        <taxon>Gammaproteobacteria</taxon>
        <taxon>Cellvibrionales</taxon>
        <taxon>Porticoccaceae</taxon>
        <taxon>SAR92 clade</taxon>
    </lineage>
</organism>
<evidence type="ECO:0000256" key="1">
    <source>
        <dbReference type="SAM" id="MobiDB-lite"/>
    </source>
</evidence>
<dbReference type="PROSITE" id="PS51257">
    <property type="entry name" value="PROKAR_LIPOPROTEIN"/>
    <property type="match status" value="1"/>
</dbReference>
<feature type="region of interest" description="Disordered" evidence="1">
    <location>
        <begin position="618"/>
        <end position="638"/>
    </location>
</feature>
<accession>A0A520MC60</accession>
<gene>
    <name evidence="3" type="ORF">EVB03_09455</name>
</gene>